<comment type="function">
    <text evidence="7">May play the central regulatory role in sporulation. It may be an element of the effector pathway responsible for the activation of sporulation genes in response to nutritional stress. Spo0A may act in concert with spo0H (a sigma factor) to control the expression of some genes that are critical to the sporulation process.</text>
</comment>
<accession>A0A2K2FNN8</accession>
<comment type="caution">
    <text evidence="12">The sequence shown here is derived from an EMBL/GenBank/DDBJ whole genome shotgun (WGS) entry which is preliminary data.</text>
</comment>
<dbReference type="GO" id="GO:0000156">
    <property type="term" value="F:phosphorelay response regulator activity"/>
    <property type="evidence" value="ECO:0007669"/>
    <property type="project" value="TreeGrafter"/>
</dbReference>
<dbReference type="InterPro" id="IPR039420">
    <property type="entry name" value="WalR-like"/>
</dbReference>
<evidence type="ECO:0000259" key="10">
    <source>
        <dbReference type="PROSITE" id="PS50110"/>
    </source>
</evidence>
<dbReference type="PANTHER" id="PTHR48111">
    <property type="entry name" value="REGULATOR OF RPOS"/>
    <property type="match status" value="1"/>
</dbReference>
<evidence type="ECO:0000256" key="9">
    <source>
        <dbReference type="PROSITE-ProRule" id="PRU01091"/>
    </source>
</evidence>
<dbReference type="SMART" id="SM00448">
    <property type="entry name" value="REC"/>
    <property type="match status" value="1"/>
</dbReference>
<dbReference type="InterPro" id="IPR016032">
    <property type="entry name" value="Sig_transdc_resp-reg_C-effctor"/>
</dbReference>
<dbReference type="SUPFAM" id="SSF46894">
    <property type="entry name" value="C-terminal effector domain of the bipartite response regulators"/>
    <property type="match status" value="1"/>
</dbReference>
<dbReference type="GO" id="GO:0032993">
    <property type="term" value="C:protein-DNA complex"/>
    <property type="evidence" value="ECO:0007669"/>
    <property type="project" value="TreeGrafter"/>
</dbReference>
<dbReference type="GO" id="GO:0006355">
    <property type="term" value="P:regulation of DNA-templated transcription"/>
    <property type="evidence" value="ECO:0007669"/>
    <property type="project" value="InterPro"/>
</dbReference>
<evidence type="ECO:0000256" key="3">
    <source>
        <dbReference type="ARBA" id="ARBA00023012"/>
    </source>
</evidence>
<dbReference type="OrthoDB" id="9802426at2"/>
<dbReference type="CDD" id="cd00383">
    <property type="entry name" value="trans_reg_C"/>
    <property type="match status" value="1"/>
</dbReference>
<evidence type="ECO:0000256" key="6">
    <source>
        <dbReference type="ARBA" id="ARBA00023163"/>
    </source>
</evidence>
<dbReference type="GO" id="GO:0005829">
    <property type="term" value="C:cytosol"/>
    <property type="evidence" value="ECO:0007669"/>
    <property type="project" value="TreeGrafter"/>
</dbReference>
<feature type="domain" description="OmpR/PhoB-type" evidence="11">
    <location>
        <begin position="130"/>
        <end position="229"/>
    </location>
</feature>
<dbReference type="InterPro" id="IPR036388">
    <property type="entry name" value="WH-like_DNA-bd_sf"/>
</dbReference>
<sequence length="231" mass="26398">MKRDILVVDDEKNIISVVKSYLEKSGYTVYTAFDGKQALQKFDEIIPSLIILDLMLPDIPGEEVCTIIRKKSAVPIIMLTAKVKEEDILNGLHIGADDYVTKPFSPRQLVARVSALLRRSTEDSIPLDNRVSFNNDDLVVDTIKYEVKKDGELVKLTPNEYKLLMTLIKYSNKTLTREELVKDAFKDSYSGYSRVVDTHIKNLRHKIETDPKLPEYILTVHGVGYRFGFEQ</sequence>
<dbReference type="InterPro" id="IPR001867">
    <property type="entry name" value="OmpR/PhoB-type_DNA-bd"/>
</dbReference>
<evidence type="ECO:0000313" key="13">
    <source>
        <dbReference type="Proteomes" id="UP000236151"/>
    </source>
</evidence>
<keyword evidence="5 9" id="KW-0238">DNA-binding</keyword>
<dbReference type="EMBL" id="NIOJ01000012">
    <property type="protein sequence ID" value="PNU00390.1"/>
    <property type="molecule type" value="Genomic_DNA"/>
</dbReference>
<evidence type="ECO:0000256" key="5">
    <source>
        <dbReference type="ARBA" id="ARBA00023125"/>
    </source>
</evidence>
<dbReference type="InterPro" id="IPR001789">
    <property type="entry name" value="Sig_transdc_resp-reg_receiver"/>
</dbReference>
<keyword evidence="6" id="KW-0804">Transcription</keyword>
<dbReference type="KEGG" id="cthd:CDO33_13745"/>
<evidence type="ECO:0000256" key="4">
    <source>
        <dbReference type="ARBA" id="ARBA00023015"/>
    </source>
</evidence>
<dbReference type="PROSITE" id="PS51755">
    <property type="entry name" value="OMPR_PHOB"/>
    <property type="match status" value="1"/>
</dbReference>
<organism evidence="12 13">
    <name type="scientific">Clostridium thermosuccinogenes</name>
    <dbReference type="NCBI Taxonomy" id="84032"/>
    <lineage>
        <taxon>Bacteria</taxon>
        <taxon>Bacillati</taxon>
        <taxon>Bacillota</taxon>
        <taxon>Clostridia</taxon>
        <taxon>Eubacteriales</taxon>
        <taxon>Clostridiaceae</taxon>
        <taxon>Clostridium</taxon>
    </lineage>
</organism>
<gene>
    <name evidence="12" type="ORF">CDQ84_06845</name>
</gene>
<reference evidence="12 13" key="1">
    <citation type="submission" date="2017-06" db="EMBL/GenBank/DDBJ databases">
        <title>Investigating the central metabolism of Clostridium thermosuccinogenes.</title>
        <authorList>
            <person name="Koendjbiharie J.G."/>
            <person name="van Kranenburg R."/>
        </authorList>
    </citation>
    <scope>NUCLEOTIDE SEQUENCE [LARGE SCALE GENOMIC DNA]</scope>
    <source>
        <strain evidence="12 13">DSM 5806</strain>
    </source>
</reference>
<dbReference type="RefSeq" id="WP_103080977.1">
    <property type="nucleotide sequence ID" value="NZ_CP021850.1"/>
</dbReference>
<feature type="domain" description="Response regulatory" evidence="10">
    <location>
        <begin position="4"/>
        <end position="117"/>
    </location>
</feature>
<dbReference type="Gene3D" id="3.40.50.2300">
    <property type="match status" value="1"/>
</dbReference>
<evidence type="ECO:0000256" key="7">
    <source>
        <dbReference type="ARBA" id="ARBA00024867"/>
    </source>
</evidence>
<dbReference type="FunFam" id="1.10.10.10:FF:000018">
    <property type="entry name" value="DNA-binding response regulator ResD"/>
    <property type="match status" value="1"/>
</dbReference>
<dbReference type="Proteomes" id="UP000236151">
    <property type="component" value="Unassembled WGS sequence"/>
</dbReference>
<dbReference type="Gene3D" id="1.10.10.10">
    <property type="entry name" value="Winged helix-like DNA-binding domain superfamily/Winged helix DNA-binding domain"/>
    <property type="match status" value="1"/>
</dbReference>
<dbReference type="Gene3D" id="6.10.250.690">
    <property type="match status" value="1"/>
</dbReference>
<protein>
    <recommendedName>
        <fullName evidence="1">Stage 0 sporulation protein A homolog</fullName>
    </recommendedName>
</protein>
<evidence type="ECO:0000256" key="2">
    <source>
        <dbReference type="ARBA" id="ARBA00022553"/>
    </source>
</evidence>
<dbReference type="SUPFAM" id="SSF52172">
    <property type="entry name" value="CheY-like"/>
    <property type="match status" value="1"/>
</dbReference>
<proteinExistence type="predicted"/>
<feature type="modified residue" description="4-aspartylphosphate" evidence="8">
    <location>
        <position position="53"/>
    </location>
</feature>
<keyword evidence="2 8" id="KW-0597">Phosphoprotein</keyword>
<dbReference type="PROSITE" id="PS50110">
    <property type="entry name" value="RESPONSE_REGULATORY"/>
    <property type="match status" value="1"/>
</dbReference>
<name>A0A2K2FNN8_9CLOT</name>
<dbReference type="Pfam" id="PF00486">
    <property type="entry name" value="Trans_reg_C"/>
    <property type="match status" value="1"/>
</dbReference>
<dbReference type="AlphaFoldDB" id="A0A2K2FNN8"/>
<evidence type="ECO:0000256" key="8">
    <source>
        <dbReference type="PROSITE-ProRule" id="PRU00169"/>
    </source>
</evidence>
<keyword evidence="4" id="KW-0805">Transcription regulation</keyword>
<dbReference type="SMART" id="SM00862">
    <property type="entry name" value="Trans_reg_C"/>
    <property type="match status" value="1"/>
</dbReference>
<dbReference type="FunFam" id="3.40.50.2300:FF:000001">
    <property type="entry name" value="DNA-binding response regulator PhoB"/>
    <property type="match status" value="1"/>
</dbReference>
<dbReference type="GO" id="GO:0000976">
    <property type="term" value="F:transcription cis-regulatory region binding"/>
    <property type="evidence" value="ECO:0007669"/>
    <property type="project" value="TreeGrafter"/>
</dbReference>
<dbReference type="PANTHER" id="PTHR48111:SF73">
    <property type="entry name" value="ALKALINE PHOSPHATASE SYNTHESIS TRANSCRIPTIONAL REGULATORY PROTEIN PHOP"/>
    <property type="match status" value="1"/>
</dbReference>
<dbReference type="Pfam" id="PF00072">
    <property type="entry name" value="Response_reg"/>
    <property type="match status" value="1"/>
</dbReference>
<evidence type="ECO:0000259" key="11">
    <source>
        <dbReference type="PROSITE" id="PS51755"/>
    </source>
</evidence>
<keyword evidence="13" id="KW-1185">Reference proteome</keyword>
<dbReference type="InterPro" id="IPR011006">
    <property type="entry name" value="CheY-like_superfamily"/>
</dbReference>
<feature type="DNA-binding region" description="OmpR/PhoB-type" evidence="9">
    <location>
        <begin position="130"/>
        <end position="229"/>
    </location>
</feature>
<keyword evidence="3" id="KW-0902">Two-component regulatory system</keyword>
<evidence type="ECO:0000256" key="1">
    <source>
        <dbReference type="ARBA" id="ARBA00018672"/>
    </source>
</evidence>
<evidence type="ECO:0000313" key="12">
    <source>
        <dbReference type="EMBL" id="PNU00390.1"/>
    </source>
</evidence>